<keyword evidence="7 13" id="KW-0648">Protein biosynthesis</keyword>
<dbReference type="CDD" id="cd03697">
    <property type="entry name" value="EFTU_II"/>
    <property type="match status" value="1"/>
</dbReference>
<dbReference type="CDD" id="cd01884">
    <property type="entry name" value="EF_Tu"/>
    <property type="match status" value="1"/>
</dbReference>
<evidence type="ECO:0000256" key="5">
    <source>
        <dbReference type="ARBA" id="ARBA00022801"/>
    </source>
</evidence>
<evidence type="ECO:0000256" key="13">
    <source>
        <dbReference type="HAMAP-Rule" id="MF_00118"/>
    </source>
</evidence>
<evidence type="ECO:0000256" key="3">
    <source>
        <dbReference type="ARBA" id="ARBA00022741"/>
    </source>
</evidence>
<evidence type="ECO:0000259" key="14">
    <source>
        <dbReference type="PROSITE" id="PS51722"/>
    </source>
</evidence>
<dbReference type="GO" id="GO:0003924">
    <property type="term" value="F:GTPase activity"/>
    <property type="evidence" value="ECO:0007669"/>
    <property type="project" value="UniProtKB-UniRule"/>
</dbReference>
<dbReference type="Proteomes" id="UP000249499">
    <property type="component" value="Chromosome"/>
</dbReference>
<dbReference type="NCBIfam" id="NF000766">
    <property type="entry name" value="PRK00049.1"/>
    <property type="match status" value="1"/>
</dbReference>
<dbReference type="FunFam" id="2.40.30.10:FF:000001">
    <property type="entry name" value="Elongation factor Tu"/>
    <property type="match status" value="1"/>
</dbReference>
<dbReference type="EMBL" id="CP117255">
    <property type="protein sequence ID" value="WFR96580.1"/>
    <property type="molecule type" value="Genomic_DNA"/>
</dbReference>
<dbReference type="GO" id="GO:0005525">
    <property type="term" value="F:GTP binding"/>
    <property type="evidence" value="ECO:0007669"/>
    <property type="project" value="UniProtKB-UniRule"/>
</dbReference>
<dbReference type="PROSITE" id="PS00301">
    <property type="entry name" value="G_TR_1"/>
    <property type="match status" value="1"/>
</dbReference>
<dbReference type="Pfam" id="PF03143">
    <property type="entry name" value="GTP_EFTU_D3"/>
    <property type="match status" value="1"/>
</dbReference>
<dbReference type="GO" id="GO:0005829">
    <property type="term" value="C:cytosol"/>
    <property type="evidence" value="ECO:0007669"/>
    <property type="project" value="TreeGrafter"/>
</dbReference>
<keyword evidence="13" id="KW-0963">Cytoplasm</keyword>
<dbReference type="InterPro" id="IPR050055">
    <property type="entry name" value="EF-Tu_GTPase"/>
</dbReference>
<keyword evidence="8 13" id="KW-0342">GTP-binding</keyword>
<feature type="binding site" evidence="13">
    <location>
        <begin position="131"/>
        <end position="134"/>
    </location>
    <ligand>
        <name>GTP</name>
        <dbReference type="ChEBI" id="CHEBI:37565"/>
    </ligand>
</feature>
<evidence type="ECO:0000256" key="4">
    <source>
        <dbReference type="ARBA" id="ARBA00022768"/>
    </source>
</evidence>
<dbReference type="InterPro" id="IPR031157">
    <property type="entry name" value="G_TR_CS"/>
</dbReference>
<dbReference type="CDD" id="cd03707">
    <property type="entry name" value="EFTU_III"/>
    <property type="match status" value="1"/>
</dbReference>
<comment type="subunit">
    <text evidence="11">Monomer. Heterotetramer composed of two EF-Ts.EF-Tu dimer complexes.</text>
</comment>
<reference evidence="17" key="2">
    <citation type="journal article" date="2023" name="MicrobiologyOpen">
        <title>Genomics of the tumorigenes clade of the family Rhizobiaceae and description of Rhizobium rhododendri sp. nov.</title>
        <authorList>
            <person name="Kuzmanovic N."/>
            <person name="diCenzo G.C."/>
            <person name="Bunk B."/>
            <person name="Sproeer C."/>
            <person name="Fruehling A."/>
            <person name="Neumann-Schaal M."/>
            <person name="Overmann J."/>
            <person name="Smalla K."/>
        </authorList>
    </citation>
    <scope>NUCLEOTIDE SEQUENCE [LARGE SCALE GENOMIC DNA]</scope>
    <source>
        <strain evidence="17">1078</strain>
    </source>
</reference>
<evidence type="ECO:0000256" key="7">
    <source>
        <dbReference type="ARBA" id="ARBA00022917"/>
    </source>
</evidence>
<evidence type="ECO:0000256" key="6">
    <source>
        <dbReference type="ARBA" id="ARBA00022842"/>
    </source>
</evidence>
<dbReference type="Pfam" id="PF03144">
    <property type="entry name" value="GTP_EFTU_D2"/>
    <property type="match status" value="1"/>
</dbReference>
<comment type="catalytic activity">
    <reaction evidence="13">
        <text>GTP + H2O = GDP + phosphate + H(+)</text>
        <dbReference type="Rhea" id="RHEA:19669"/>
        <dbReference type="ChEBI" id="CHEBI:15377"/>
        <dbReference type="ChEBI" id="CHEBI:15378"/>
        <dbReference type="ChEBI" id="CHEBI:37565"/>
        <dbReference type="ChEBI" id="CHEBI:43474"/>
        <dbReference type="ChEBI" id="CHEBI:58189"/>
        <dbReference type="EC" id="3.6.5.3"/>
    </reaction>
</comment>
<dbReference type="Gene3D" id="3.40.50.300">
    <property type="entry name" value="P-loop containing nucleotide triphosphate hydrolases"/>
    <property type="match status" value="1"/>
</dbReference>
<comment type="subcellular location">
    <subcellularLocation>
        <location evidence="13">Cytoplasm</location>
    </subcellularLocation>
</comment>
<dbReference type="PANTHER" id="PTHR43721:SF22">
    <property type="entry name" value="ELONGATION FACTOR TU, MITOCHONDRIAL"/>
    <property type="match status" value="1"/>
</dbReference>
<feature type="binding site" evidence="13">
    <location>
        <begin position="76"/>
        <end position="80"/>
    </location>
    <ligand>
        <name>GTP</name>
        <dbReference type="ChEBI" id="CHEBI:37565"/>
    </ligand>
</feature>
<keyword evidence="3 13" id="KW-0547">Nucleotide-binding</keyword>
<dbReference type="AlphaFoldDB" id="A0A2W4DI02"/>
<keyword evidence="4 13" id="KW-0251">Elongation factor</keyword>
<dbReference type="InterPro" id="IPR005225">
    <property type="entry name" value="Small_GTP-bd"/>
</dbReference>
<evidence type="ECO:0000256" key="2">
    <source>
        <dbReference type="ARBA" id="ARBA00022723"/>
    </source>
</evidence>
<reference evidence="16 17" key="1">
    <citation type="journal article" date="2018" name="Sci. Rep.">
        <title>Rhizobium tumorigenes sp. nov., a novel plant tumorigenic bacterium isolated from cane gall tumors on thornless blackberry.</title>
        <authorList>
            <person name="Kuzmanovi N."/>
            <person name="Smalla K."/>
            <person name="Gronow S."/>
            <person name="PuBawska J."/>
        </authorList>
    </citation>
    <scope>NUCLEOTIDE SEQUENCE [LARGE SCALE GENOMIC DNA]</scope>
    <source>
        <strain evidence="16 17">1078</strain>
    </source>
</reference>
<dbReference type="PRINTS" id="PR00315">
    <property type="entry name" value="ELONGATNFCT"/>
</dbReference>
<feature type="binding site" evidence="13">
    <location>
        <position position="26"/>
    </location>
    <ligand>
        <name>Mg(2+)</name>
        <dbReference type="ChEBI" id="CHEBI:18420"/>
    </ligand>
</feature>
<protein>
    <recommendedName>
        <fullName evidence="9 13">Elongation factor Tu</fullName>
        <shortName evidence="13">EF-Tu</shortName>
        <ecNumber evidence="13">3.6.5.3</ecNumber>
    </recommendedName>
</protein>
<dbReference type="Pfam" id="PF00009">
    <property type="entry name" value="GTP_EFTU"/>
    <property type="match status" value="1"/>
</dbReference>
<evidence type="ECO:0000313" key="16">
    <source>
        <dbReference type="EMBL" id="WFR96603.1"/>
    </source>
</evidence>
<dbReference type="GO" id="GO:0000287">
    <property type="term" value="F:magnesium ion binding"/>
    <property type="evidence" value="ECO:0007669"/>
    <property type="project" value="UniProtKB-UniRule"/>
</dbReference>
<dbReference type="EMBL" id="CP117255">
    <property type="protein sequence ID" value="WFR96603.1"/>
    <property type="molecule type" value="Genomic_DNA"/>
</dbReference>
<dbReference type="NCBIfam" id="NF009373">
    <property type="entry name" value="PRK12736.1"/>
    <property type="match status" value="1"/>
</dbReference>
<evidence type="ECO:0000313" key="15">
    <source>
        <dbReference type="EMBL" id="WFR96580.1"/>
    </source>
</evidence>
<dbReference type="RefSeq" id="WP_111220656.1">
    <property type="nucleotide sequence ID" value="NZ_CP117255.1"/>
</dbReference>
<evidence type="ECO:0000256" key="10">
    <source>
        <dbReference type="ARBA" id="ARBA00058140"/>
    </source>
</evidence>
<dbReference type="HAMAP" id="MF_00118_B">
    <property type="entry name" value="EF_Tu_B"/>
    <property type="match status" value="1"/>
</dbReference>
<evidence type="ECO:0000256" key="9">
    <source>
        <dbReference type="ARBA" id="ARBA00029554"/>
    </source>
</evidence>
<keyword evidence="6 13" id="KW-0460">Magnesium</keyword>
<dbReference type="SUPFAM" id="SSF50447">
    <property type="entry name" value="Translation proteins"/>
    <property type="match status" value="1"/>
</dbReference>
<dbReference type="KEGG" id="rtu:PR017_05495"/>
<dbReference type="PANTHER" id="PTHR43721">
    <property type="entry name" value="ELONGATION FACTOR TU-RELATED"/>
    <property type="match status" value="1"/>
</dbReference>
<feature type="domain" description="Tr-type G" evidence="14">
    <location>
        <begin position="10"/>
        <end position="201"/>
    </location>
</feature>
<dbReference type="InterPro" id="IPR009000">
    <property type="entry name" value="Transl_B-barrel_sf"/>
</dbReference>
<comment type="similarity">
    <text evidence="1 13">Belongs to the TRAFAC class translation factor GTPase superfamily. Classic translation factor GTPase family. EF-Tu/EF-1A subfamily.</text>
</comment>
<dbReference type="InterPro" id="IPR027417">
    <property type="entry name" value="P-loop_NTPase"/>
</dbReference>
<dbReference type="KEGG" id="rtu:PR017_05615"/>
<keyword evidence="17" id="KW-1185">Reference proteome</keyword>
<name>A0A2W4DI02_9HYPH</name>
<evidence type="ECO:0000256" key="11">
    <source>
        <dbReference type="ARBA" id="ARBA00063778"/>
    </source>
</evidence>
<keyword evidence="2 13" id="KW-0479">Metal-binding</keyword>
<gene>
    <name evidence="13 16" type="primary">tuf</name>
    <name evidence="15" type="ORF">PR017_05495</name>
    <name evidence="16" type="ORF">PR017_05615</name>
</gene>
<dbReference type="SUPFAM" id="SSF52540">
    <property type="entry name" value="P-loop containing nucleoside triphosphate hydrolases"/>
    <property type="match status" value="1"/>
</dbReference>
<dbReference type="SUPFAM" id="SSF50465">
    <property type="entry name" value="EF-Tu/eEF-1alpha/eIF2-gamma C-terminal domain"/>
    <property type="match status" value="1"/>
</dbReference>
<evidence type="ECO:0000256" key="8">
    <source>
        <dbReference type="ARBA" id="ARBA00023134"/>
    </source>
</evidence>
<keyword evidence="5 13" id="KW-0378">Hydrolase</keyword>
<dbReference type="NCBIfam" id="NF009372">
    <property type="entry name" value="PRK12735.1"/>
    <property type="match status" value="1"/>
</dbReference>
<evidence type="ECO:0000313" key="17">
    <source>
        <dbReference type="Proteomes" id="UP000249499"/>
    </source>
</evidence>
<feature type="binding site" evidence="13">
    <location>
        <begin position="19"/>
        <end position="26"/>
    </location>
    <ligand>
        <name>GTP</name>
        <dbReference type="ChEBI" id="CHEBI:37565"/>
    </ligand>
</feature>
<dbReference type="InterPro" id="IPR004541">
    <property type="entry name" value="Transl_elong_EFTu/EF1A_bac/org"/>
</dbReference>
<dbReference type="NCBIfam" id="TIGR00485">
    <property type="entry name" value="EF-Tu"/>
    <property type="match status" value="1"/>
</dbReference>
<dbReference type="InterPro" id="IPR041709">
    <property type="entry name" value="EF-Tu_GTP-bd"/>
</dbReference>
<dbReference type="EC" id="3.6.5.3" evidence="13"/>
<dbReference type="PROSITE" id="PS51722">
    <property type="entry name" value="G_TR_2"/>
    <property type="match status" value="1"/>
</dbReference>
<comment type="function">
    <text evidence="13">GTP hydrolase that promotes the GTP-dependent binding of aminoacyl-tRNA to the A-site of ribosomes during protein biosynthesis.</text>
</comment>
<dbReference type="Gene3D" id="2.40.30.10">
    <property type="entry name" value="Translation factors"/>
    <property type="match status" value="2"/>
</dbReference>
<sequence length="391" mass="42665">MAKSKFERNKPHVNIGTIGHVDHGKTSLTAAITKYFGEYKRYDQIDAAPEEKARGITISTAHVEYETPARHYAHVDCPGHADYVKNMITGAAQMDGAILVCSAADGPMPQTREHILLARQVGVPAIVVFLNKVDQVDDEELLELVELEVRELLSSYDFPGDDIPIIKGSALAALEDSDKKIGEDAIRALMAAVDEYIPTPERPINLPFLLPIEDVFSISGRGTVVTGRVERGIVKVGEEVEIVGIRATAKTTVTGVEMFRKLLDQGQAGDNIGALIRGVTRDGVERGQILCKPGSVKPHKKFMAEAYILTKEEGGRHTPFFTNYRPQFYFRTTDVTGIVSLPEGTEMVMPGDNVTVAVELIVPIAMEEKLRFAIREGGRTVGAGIVASIVE</sequence>
<dbReference type="InterPro" id="IPR009001">
    <property type="entry name" value="Transl_elong_EF1A/Init_IF2_C"/>
</dbReference>
<evidence type="ECO:0000256" key="12">
    <source>
        <dbReference type="ARBA" id="ARBA00064283"/>
    </source>
</evidence>
<comment type="function">
    <text evidence="10">May play an important regulatory role in cell growth and in the bacterial response to nutrient deprivation.</text>
</comment>
<proteinExistence type="inferred from homology"/>
<dbReference type="InterPro" id="IPR004161">
    <property type="entry name" value="EFTu-like_2"/>
</dbReference>
<organism evidence="16 17">
    <name type="scientific">Rhizobium tumorigenes</name>
    <dbReference type="NCBI Taxonomy" id="2041385"/>
    <lineage>
        <taxon>Bacteria</taxon>
        <taxon>Pseudomonadati</taxon>
        <taxon>Pseudomonadota</taxon>
        <taxon>Alphaproteobacteria</taxon>
        <taxon>Hyphomicrobiales</taxon>
        <taxon>Rhizobiaceae</taxon>
        <taxon>Rhizobium/Agrobacterium group</taxon>
        <taxon>Rhizobium</taxon>
    </lineage>
</organism>
<comment type="subunit">
    <text evidence="12">(Microbial infection) Upon infection by bacteriophage Qbeta, part of the viral RNA-dependent RNA polymerase complex, the other subunits are the viral replicase catalytic subunit (AC P14647), host ribosomal protein S1 and EF-Ts.</text>
</comment>
<dbReference type="FunFam" id="3.40.50.300:FF:000003">
    <property type="entry name" value="Elongation factor Tu"/>
    <property type="match status" value="1"/>
</dbReference>
<dbReference type="OrthoDB" id="9803139at2"/>
<accession>A0A2W4DI02</accession>
<dbReference type="InterPro" id="IPR033720">
    <property type="entry name" value="EFTU_2"/>
</dbReference>
<dbReference type="NCBIfam" id="TIGR00231">
    <property type="entry name" value="small_GTP"/>
    <property type="match status" value="1"/>
</dbReference>
<evidence type="ECO:0000256" key="1">
    <source>
        <dbReference type="ARBA" id="ARBA00007249"/>
    </source>
</evidence>
<dbReference type="InterPro" id="IPR004160">
    <property type="entry name" value="Transl_elong_EFTu/EF1A_C"/>
</dbReference>
<dbReference type="GO" id="GO:0003746">
    <property type="term" value="F:translation elongation factor activity"/>
    <property type="evidence" value="ECO:0007669"/>
    <property type="project" value="UniProtKB-UniRule"/>
</dbReference>
<dbReference type="InterPro" id="IPR000795">
    <property type="entry name" value="T_Tr_GTP-bd_dom"/>
</dbReference>
<reference evidence="16" key="3">
    <citation type="journal article" date="2023" name="MicrobiologyOpen">
        <title>Genomics of the tumorigenes clade of the family Rhizobiaceae and description of Rhizobium rhododendri sp. nov.</title>
        <authorList>
            <person name="Kuzmanovic N."/>
            <person name="diCenzo G.C."/>
            <person name="Bunk B."/>
            <person name="Sproeer C."/>
            <person name="Fruehling A."/>
            <person name="Neumann-Schaal M."/>
            <person name="Overmann J."/>
            <person name="Smalla K."/>
        </authorList>
    </citation>
    <scope>NUCLEOTIDE SEQUENCE</scope>
    <source>
        <strain evidence="16">1078</strain>
    </source>
</reference>